<dbReference type="PRINTS" id="PR00504">
    <property type="entry name" value="CHROMODOMAIN"/>
</dbReference>
<feature type="compositionally biased region" description="Basic and acidic residues" evidence="3">
    <location>
        <begin position="75"/>
        <end position="109"/>
    </location>
</feature>
<proteinExistence type="predicted"/>
<evidence type="ECO:0000259" key="4">
    <source>
        <dbReference type="PROSITE" id="PS50013"/>
    </source>
</evidence>
<gene>
    <name evidence="5" type="ORF">ODALV1_LOCUS23234</name>
</gene>
<dbReference type="EMBL" id="CAXLJM020000078">
    <property type="protein sequence ID" value="CAL8129502.1"/>
    <property type="molecule type" value="Genomic_DNA"/>
</dbReference>
<evidence type="ECO:0000256" key="1">
    <source>
        <dbReference type="ARBA" id="ARBA00004123"/>
    </source>
</evidence>
<dbReference type="InterPro" id="IPR051219">
    <property type="entry name" value="Heterochromatin_chromo-domain"/>
</dbReference>
<dbReference type="SUPFAM" id="SSF54160">
    <property type="entry name" value="Chromo domain-like"/>
    <property type="match status" value="2"/>
</dbReference>
<comment type="subcellular location">
    <subcellularLocation>
        <location evidence="1">Nucleus</location>
    </subcellularLocation>
</comment>
<dbReference type="InterPro" id="IPR008251">
    <property type="entry name" value="Chromo_shadow_dom"/>
</dbReference>
<reference evidence="5 6" key="1">
    <citation type="submission" date="2024-08" db="EMBL/GenBank/DDBJ databases">
        <authorList>
            <person name="Cucini C."/>
            <person name="Frati F."/>
        </authorList>
    </citation>
    <scope>NUCLEOTIDE SEQUENCE [LARGE SCALE GENOMIC DNA]</scope>
</reference>
<evidence type="ECO:0000313" key="5">
    <source>
        <dbReference type="EMBL" id="CAL8129502.1"/>
    </source>
</evidence>
<feature type="domain" description="Chromo" evidence="4">
    <location>
        <begin position="131"/>
        <end position="189"/>
    </location>
</feature>
<sequence length="193" mass="22076">MTSITEASSSLSSDQYIVERILRKRIGATGEAEYFLKWQGYSDNENTWEPAGHINADLILEFEKKTEEDGTNNQLEKKEQSSKMKSGAKKEVEQLKKRQLAEDGDEPVKKPRKRNSKKEDHPIKYGFDRGLEAEEIIGASFEKKRLKFLIKWKGDHGVEMVPAEVANVKCTQLVIGYYEERVFLTNAESNTAE</sequence>
<name>A0ABP1RKC5_9HEXA</name>
<dbReference type="Pfam" id="PF01393">
    <property type="entry name" value="Chromo_shadow"/>
    <property type="match status" value="1"/>
</dbReference>
<comment type="caution">
    <text evidence="5">The sequence shown here is derived from an EMBL/GenBank/DDBJ whole genome shotgun (WGS) entry which is preliminary data.</text>
</comment>
<keyword evidence="6" id="KW-1185">Reference proteome</keyword>
<dbReference type="Pfam" id="PF00385">
    <property type="entry name" value="Chromo"/>
    <property type="match status" value="1"/>
</dbReference>
<dbReference type="Proteomes" id="UP001642540">
    <property type="component" value="Unassembled WGS sequence"/>
</dbReference>
<keyword evidence="2" id="KW-0539">Nucleus</keyword>
<dbReference type="InterPro" id="IPR023780">
    <property type="entry name" value="Chromo_domain"/>
</dbReference>
<dbReference type="InterPro" id="IPR017984">
    <property type="entry name" value="Chromo_dom_subgr"/>
</dbReference>
<dbReference type="SMART" id="SM00300">
    <property type="entry name" value="ChSh"/>
    <property type="match status" value="1"/>
</dbReference>
<evidence type="ECO:0000256" key="2">
    <source>
        <dbReference type="ARBA" id="ARBA00023242"/>
    </source>
</evidence>
<evidence type="ECO:0000313" key="6">
    <source>
        <dbReference type="Proteomes" id="UP001642540"/>
    </source>
</evidence>
<protein>
    <recommendedName>
        <fullName evidence="4">Chromo domain-containing protein</fullName>
    </recommendedName>
</protein>
<dbReference type="CDD" id="cd00034">
    <property type="entry name" value="CSD"/>
    <property type="match status" value="1"/>
</dbReference>
<dbReference type="InterPro" id="IPR023779">
    <property type="entry name" value="Chromodomain_CS"/>
</dbReference>
<organism evidence="5 6">
    <name type="scientific">Orchesella dallaii</name>
    <dbReference type="NCBI Taxonomy" id="48710"/>
    <lineage>
        <taxon>Eukaryota</taxon>
        <taxon>Metazoa</taxon>
        <taxon>Ecdysozoa</taxon>
        <taxon>Arthropoda</taxon>
        <taxon>Hexapoda</taxon>
        <taxon>Collembola</taxon>
        <taxon>Entomobryomorpha</taxon>
        <taxon>Entomobryoidea</taxon>
        <taxon>Orchesellidae</taxon>
        <taxon>Orchesellinae</taxon>
        <taxon>Orchesella</taxon>
    </lineage>
</organism>
<feature type="region of interest" description="Disordered" evidence="3">
    <location>
        <begin position="65"/>
        <end position="123"/>
    </location>
</feature>
<dbReference type="Gene3D" id="2.40.50.40">
    <property type="match status" value="2"/>
</dbReference>
<dbReference type="InterPro" id="IPR000953">
    <property type="entry name" value="Chromo/chromo_shadow_dom"/>
</dbReference>
<feature type="domain" description="Chromo" evidence="4">
    <location>
        <begin position="16"/>
        <end position="74"/>
    </location>
</feature>
<accession>A0ABP1RKC5</accession>
<dbReference type="SMART" id="SM00298">
    <property type="entry name" value="CHROMO"/>
    <property type="match status" value="2"/>
</dbReference>
<evidence type="ECO:0000256" key="3">
    <source>
        <dbReference type="SAM" id="MobiDB-lite"/>
    </source>
</evidence>
<dbReference type="PROSITE" id="PS50013">
    <property type="entry name" value="CHROMO_2"/>
    <property type="match status" value="2"/>
</dbReference>
<dbReference type="InterPro" id="IPR016197">
    <property type="entry name" value="Chromo-like_dom_sf"/>
</dbReference>
<dbReference type="PROSITE" id="PS00598">
    <property type="entry name" value="CHROMO_1"/>
    <property type="match status" value="1"/>
</dbReference>
<dbReference type="CDD" id="cd00024">
    <property type="entry name" value="CD_CSD"/>
    <property type="match status" value="1"/>
</dbReference>
<dbReference type="PANTHER" id="PTHR22812">
    <property type="entry name" value="CHROMOBOX PROTEIN"/>
    <property type="match status" value="1"/>
</dbReference>